<sequence length="110" mass="12970">MFPAVRQELVSFAQNRREQISALERQSVCSQNRHRKSDERNTVRYKLTTGEWPAVAEAGAKGRISIYERDKRPYLQPRYDVKASARVDRRKRNRRQSQTLLLKPLLRAES</sequence>
<dbReference type="Proteomes" id="UP000003490">
    <property type="component" value="Unassembled WGS sequence"/>
</dbReference>
<accession>A7VYL0</accession>
<comment type="caution">
    <text evidence="2">The sequence shown here is derived from an EMBL/GenBank/DDBJ whole genome shotgun (WGS) entry which is preliminary data.</text>
</comment>
<evidence type="ECO:0000313" key="2">
    <source>
        <dbReference type="EMBL" id="EDO59638.1"/>
    </source>
</evidence>
<reference evidence="2 3" key="1">
    <citation type="submission" date="2007-08" db="EMBL/GenBank/DDBJ databases">
        <title>Draft genome sequence of Clostridium leptum (DSM 753).</title>
        <authorList>
            <person name="Sudarsanam P."/>
            <person name="Ley R."/>
            <person name="Guruge J."/>
            <person name="Turnbaugh P.J."/>
            <person name="Mahowald M."/>
            <person name="Liep D."/>
            <person name="Gordon J."/>
        </authorList>
    </citation>
    <scope>NUCLEOTIDE SEQUENCE [LARGE SCALE GENOMIC DNA]</scope>
    <source>
        <strain evidence="2 3">DSM 753</strain>
    </source>
</reference>
<proteinExistence type="predicted"/>
<name>A7VYL0_9FIRM</name>
<evidence type="ECO:0000256" key="1">
    <source>
        <dbReference type="SAM" id="MobiDB-lite"/>
    </source>
</evidence>
<gene>
    <name evidence="2" type="ORF">CLOLEP_03688</name>
</gene>
<protein>
    <submittedName>
        <fullName evidence="2">Uncharacterized protein</fullName>
    </submittedName>
</protein>
<evidence type="ECO:0000313" key="3">
    <source>
        <dbReference type="Proteomes" id="UP000003490"/>
    </source>
</evidence>
<organism evidence="2 3">
    <name type="scientific">[Clostridium] leptum DSM 753</name>
    <dbReference type="NCBI Taxonomy" id="428125"/>
    <lineage>
        <taxon>Bacteria</taxon>
        <taxon>Bacillati</taxon>
        <taxon>Bacillota</taxon>
        <taxon>Clostridia</taxon>
        <taxon>Eubacteriales</taxon>
        <taxon>Oscillospiraceae</taxon>
        <taxon>Oscillospiraceae incertae sedis</taxon>
    </lineage>
</organism>
<dbReference type="EMBL" id="ABCB02000021">
    <property type="protein sequence ID" value="EDO59638.1"/>
    <property type="molecule type" value="Genomic_DNA"/>
</dbReference>
<feature type="region of interest" description="Disordered" evidence="1">
    <location>
        <begin position="85"/>
        <end position="110"/>
    </location>
</feature>
<dbReference type="HOGENOM" id="CLU_2166599_0_0_9"/>
<dbReference type="AlphaFoldDB" id="A7VYL0"/>
<reference evidence="2 3" key="2">
    <citation type="submission" date="2007-08" db="EMBL/GenBank/DDBJ databases">
        <authorList>
            <person name="Fulton L."/>
            <person name="Clifton S."/>
            <person name="Fulton B."/>
            <person name="Xu J."/>
            <person name="Minx P."/>
            <person name="Pepin K.H."/>
            <person name="Johnson M."/>
            <person name="Thiruvilangam P."/>
            <person name="Bhonagiri V."/>
            <person name="Nash W.E."/>
            <person name="Wang C."/>
            <person name="Mardis E.R."/>
            <person name="Wilson R.K."/>
        </authorList>
    </citation>
    <scope>NUCLEOTIDE SEQUENCE [LARGE SCALE GENOMIC DNA]</scope>
    <source>
        <strain evidence="2 3">DSM 753</strain>
    </source>
</reference>